<dbReference type="SUPFAM" id="SSF50022">
    <property type="entry name" value="ISP domain"/>
    <property type="match status" value="1"/>
</dbReference>
<evidence type="ECO:0000256" key="2">
    <source>
        <dbReference type="ARBA" id="ARBA00022723"/>
    </source>
</evidence>
<dbReference type="Proteomes" id="UP000431269">
    <property type="component" value="Chromosome"/>
</dbReference>
<keyword evidence="4" id="KW-0411">Iron-sulfur</keyword>
<dbReference type="GO" id="GO:0046872">
    <property type="term" value="F:metal ion binding"/>
    <property type="evidence" value="ECO:0007669"/>
    <property type="project" value="UniProtKB-KW"/>
</dbReference>
<evidence type="ECO:0000313" key="7">
    <source>
        <dbReference type="Proteomes" id="UP000431269"/>
    </source>
</evidence>
<dbReference type="Pfam" id="PF00355">
    <property type="entry name" value="Rieske"/>
    <property type="match status" value="1"/>
</dbReference>
<feature type="domain" description="Rieske" evidence="5">
    <location>
        <begin position="5"/>
        <end position="109"/>
    </location>
</feature>
<dbReference type="RefSeq" id="WP_158767617.1">
    <property type="nucleotide sequence ID" value="NZ_CP047045.1"/>
</dbReference>
<dbReference type="InterPro" id="IPR036922">
    <property type="entry name" value="Rieske_2Fe-2S_sf"/>
</dbReference>
<dbReference type="PANTHER" id="PTHR40261:SF1">
    <property type="entry name" value="RIESKE DOMAIN-CONTAINING PROTEIN"/>
    <property type="match status" value="1"/>
</dbReference>
<dbReference type="GO" id="GO:0051537">
    <property type="term" value="F:2 iron, 2 sulfur cluster binding"/>
    <property type="evidence" value="ECO:0007669"/>
    <property type="project" value="UniProtKB-KW"/>
</dbReference>
<evidence type="ECO:0000313" key="6">
    <source>
        <dbReference type="EMBL" id="QGZ96852.1"/>
    </source>
</evidence>
<organism evidence="6 7">
    <name type="scientific">Terricaulis silvestris</name>
    <dbReference type="NCBI Taxonomy" id="2686094"/>
    <lineage>
        <taxon>Bacteria</taxon>
        <taxon>Pseudomonadati</taxon>
        <taxon>Pseudomonadota</taxon>
        <taxon>Alphaproteobacteria</taxon>
        <taxon>Caulobacterales</taxon>
        <taxon>Caulobacteraceae</taxon>
        <taxon>Terricaulis</taxon>
    </lineage>
</organism>
<keyword evidence="1" id="KW-0001">2Fe-2S</keyword>
<keyword evidence="3" id="KW-0408">Iron</keyword>
<evidence type="ECO:0000256" key="3">
    <source>
        <dbReference type="ARBA" id="ARBA00023004"/>
    </source>
</evidence>
<dbReference type="EMBL" id="CP047045">
    <property type="protein sequence ID" value="QGZ96852.1"/>
    <property type="molecule type" value="Genomic_DNA"/>
</dbReference>
<dbReference type="Gene3D" id="2.102.10.10">
    <property type="entry name" value="Rieske [2Fe-2S] iron-sulphur domain"/>
    <property type="match status" value="1"/>
</dbReference>
<keyword evidence="7" id="KW-1185">Reference proteome</keyword>
<proteinExistence type="predicted"/>
<protein>
    <submittedName>
        <fullName evidence="6">Rieske [2Fe-2S] domain protein</fullName>
    </submittedName>
</protein>
<dbReference type="PANTHER" id="PTHR40261">
    <property type="match status" value="1"/>
</dbReference>
<sequence>MTPGHVLARLADLADPCAIVVRFEDDPFASVVLTRRGDVISAFRNKCPHAGYPLQRADGRIVVQEGRYMVCAAHGASFGLEDGACAGGPCNGDGLERIAVVVSDGIVSVA</sequence>
<name>A0A6I6MYY3_9CAUL</name>
<evidence type="ECO:0000259" key="5">
    <source>
        <dbReference type="PROSITE" id="PS51296"/>
    </source>
</evidence>
<dbReference type="InterPro" id="IPR017941">
    <property type="entry name" value="Rieske_2Fe-2S"/>
</dbReference>
<dbReference type="CDD" id="cd03467">
    <property type="entry name" value="Rieske"/>
    <property type="match status" value="1"/>
</dbReference>
<accession>A0A6I6MYY3</accession>
<evidence type="ECO:0000256" key="4">
    <source>
        <dbReference type="ARBA" id="ARBA00023014"/>
    </source>
</evidence>
<dbReference type="AlphaFoldDB" id="A0A6I6MYY3"/>
<gene>
    <name evidence="6" type="ORF">DSM104635_03715</name>
</gene>
<keyword evidence="2" id="KW-0479">Metal-binding</keyword>
<evidence type="ECO:0000256" key="1">
    <source>
        <dbReference type="ARBA" id="ARBA00022714"/>
    </source>
</evidence>
<dbReference type="PROSITE" id="PS51296">
    <property type="entry name" value="RIESKE"/>
    <property type="match status" value="1"/>
</dbReference>
<dbReference type="KEGG" id="tsv:DSM104635_03715"/>
<reference evidence="7" key="1">
    <citation type="submission" date="2019-12" db="EMBL/GenBank/DDBJ databases">
        <title>Complete genome of Terracaulis silvestris 0127_4.</title>
        <authorList>
            <person name="Vieira S."/>
            <person name="Riedel T."/>
            <person name="Sproer C."/>
            <person name="Pascual J."/>
            <person name="Boedeker C."/>
            <person name="Overmann J."/>
        </authorList>
    </citation>
    <scope>NUCLEOTIDE SEQUENCE [LARGE SCALE GENOMIC DNA]</scope>
    <source>
        <strain evidence="7">0127_4</strain>
    </source>
</reference>